<comment type="caution">
    <text evidence="2">The sequence shown here is derived from an EMBL/GenBank/DDBJ whole genome shotgun (WGS) entry which is preliminary data.</text>
</comment>
<dbReference type="Gene3D" id="1.10.630.10">
    <property type="entry name" value="Cytochrome P450"/>
    <property type="match status" value="1"/>
</dbReference>
<evidence type="ECO:0000313" key="2">
    <source>
        <dbReference type="EMBL" id="TCP42648.1"/>
    </source>
</evidence>
<dbReference type="EMBL" id="SLXQ01000023">
    <property type="protein sequence ID" value="TCP42648.1"/>
    <property type="molecule type" value="Genomic_DNA"/>
</dbReference>
<dbReference type="PANTHER" id="PTHR24305:SF166">
    <property type="entry name" value="CYTOCHROME P450 12A4, MITOCHONDRIAL-RELATED"/>
    <property type="match status" value="1"/>
</dbReference>
<name>A0A4R2Q4G0_9PSEU</name>
<dbReference type="GO" id="GO:0005506">
    <property type="term" value="F:iron ion binding"/>
    <property type="evidence" value="ECO:0007669"/>
    <property type="project" value="InterPro"/>
</dbReference>
<dbReference type="GO" id="GO:0020037">
    <property type="term" value="F:heme binding"/>
    <property type="evidence" value="ECO:0007669"/>
    <property type="project" value="InterPro"/>
</dbReference>
<accession>A0A4R2Q4G0</accession>
<proteinExistence type="inferred from homology"/>
<dbReference type="InterPro" id="IPR036396">
    <property type="entry name" value="Cyt_P450_sf"/>
</dbReference>
<gene>
    <name evidence="2" type="ORF">EV191_12348</name>
</gene>
<dbReference type="RefSeq" id="WP_165913136.1">
    <property type="nucleotide sequence ID" value="NZ_SLXQ01000023.1"/>
</dbReference>
<comment type="similarity">
    <text evidence="1">Belongs to the cytochrome P450 family.</text>
</comment>
<dbReference type="PANTHER" id="PTHR24305">
    <property type="entry name" value="CYTOCHROME P450"/>
    <property type="match status" value="1"/>
</dbReference>
<organism evidence="2 3">
    <name type="scientific">Tamaricihabitans halophyticus</name>
    <dbReference type="NCBI Taxonomy" id="1262583"/>
    <lineage>
        <taxon>Bacteria</taxon>
        <taxon>Bacillati</taxon>
        <taxon>Actinomycetota</taxon>
        <taxon>Actinomycetes</taxon>
        <taxon>Pseudonocardiales</taxon>
        <taxon>Pseudonocardiaceae</taxon>
        <taxon>Tamaricihabitans</taxon>
    </lineage>
</organism>
<dbReference type="GO" id="GO:0004497">
    <property type="term" value="F:monooxygenase activity"/>
    <property type="evidence" value="ECO:0007669"/>
    <property type="project" value="InterPro"/>
</dbReference>
<dbReference type="Proteomes" id="UP000294911">
    <property type="component" value="Unassembled WGS sequence"/>
</dbReference>
<dbReference type="Pfam" id="PF00067">
    <property type="entry name" value="p450"/>
    <property type="match status" value="1"/>
</dbReference>
<dbReference type="SUPFAM" id="SSF48264">
    <property type="entry name" value="Cytochrome P450"/>
    <property type="match status" value="1"/>
</dbReference>
<evidence type="ECO:0000313" key="3">
    <source>
        <dbReference type="Proteomes" id="UP000294911"/>
    </source>
</evidence>
<keyword evidence="3" id="KW-1185">Reference proteome</keyword>
<evidence type="ECO:0000256" key="1">
    <source>
        <dbReference type="ARBA" id="ARBA00010617"/>
    </source>
</evidence>
<dbReference type="GO" id="GO:0016705">
    <property type="term" value="F:oxidoreductase activity, acting on paired donors, with incorporation or reduction of molecular oxygen"/>
    <property type="evidence" value="ECO:0007669"/>
    <property type="project" value="InterPro"/>
</dbReference>
<sequence>MSDHDEKVPTVPRLPRGSANWRQPVKLGMLSTFRVLAEVVVPVAIAGLIKRRPRWMKVAEKLQLDGVTVRRMQRLRAKYGKRPVLFRFAGRSVQLPLDAGHVGDVLADTPDPFSPATVEKVAALRQFQPHGVLISTGASRDQRRDFNEVILQPDRELHGLAPRITGIVHQEARDLAQHAIARGELDWGTFAKYWWAAVRRIVLGDSARTDHVITDRLASLRGAGNWAYLVPRRLRLRERFLHDVTGYVERAERGSLAALVRETEAPWDTDRAGQLPHWLFACDAAGIVTLRALALLAGHPVQAAEARAEIAPVDLERPHPLPYLRACVLESVRLWPTTPALLRETVRDTGEVATGTTVFVCTGFFHRDSEELPFAHSFAPDIWLDGTAREHPALVPFSAGNGQCPGRHVVLLVASTMLAALLRHCDVELAGQPQLETGKTIPYTLDNFGLRFTVRA</sequence>
<dbReference type="AlphaFoldDB" id="A0A4R2Q4G0"/>
<dbReference type="InterPro" id="IPR001128">
    <property type="entry name" value="Cyt_P450"/>
</dbReference>
<reference evidence="2 3" key="1">
    <citation type="submission" date="2019-03" db="EMBL/GenBank/DDBJ databases">
        <title>Genomic Encyclopedia of Type Strains, Phase IV (KMG-IV): sequencing the most valuable type-strain genomes for metagenomic binning, comparative biology and taxonomic classification.</title>
        <authorList>
            <person name="Goeker M."/>
        </authorList>
    </citation>
    <scope>NUCLEOTIDE SEQUENCE [LARGE SCALE GENOMIC DNA]</scope>
    <source>
        <strain evidence="2 3">DSM 45765</strain>
    </source>
</reference>
<protein>
    <submittedName>
        <fullName evidence="2">Cytochrome P450</fullName>
    </submittedName>
</protein>
<dbReference type="InterPro" id="IPR050121">
    <property type="entry name" value="Cytochrome_P450_monoxygenase"/>
</dbReference>